<name>A0AAE0SYX3_9BIVA</name>
<reference evidence="2" key="2">
    <citation type="journal article" date="2021" name="Genome Biol. Evol.">
        <title>Developing a high-quality reference genome for a parasitic bivalve with doubly uniparental inheritance (Bivalvia: Unionida).</title>
        <authorList>
            <person name="Smith C.H."/>
        </authorList>
    </citation>
    <scope>NUCLEOTIDE SEQUENCE</scope>
    <source>
        <strain evidence="2">CHS0354</strain>
        <tissue evidence="2">Mantle</tissue>
    </source>
</reference>
<evidence type="ECO:0008006" key="4">
    <source>
        <dbReference type="Google" id="ProtNLM"/>
    </source>
</evidence>
<evidence type="ECO:0000256" key="1">
    <source>
        <dbReference type="SAM" id="SignalP"/>
    </source>
</evidence>
<keyword evidence="1" id="KW-0732">Signal</keyword>
<feature type="signal peptide" evidence="1">
    <location>
        <begin position="1"/>
        <end position="22"/>
    </location>
</feature>
<dbReference type="AlphaFoldDB" id="A0AAE0SYX3"/>
<accession>A0AAE0SYX3</accession>
<reference evidence="2" key="1">
    <citation type="journal article" date="2021" name="Genome Biol. Evol.">
        <title>A High-Quality Reference Genome for a Parasitic Bivalve with Doubly Uniparental Inheritance (Bivalvia: Unionida).</title>
        <authorList>
            <person name="Smith C.H."/>
        </authorList>
    </citation>
    <scope>NUCLEOTIDE SEQUENCE</scope>
    <source>
        <strain evidence="2">CHS0354</strain>
    </source>
</reference>
<feature type="chain" id="PRO_5042195042" description="Secreted protein" evidence="1">
    <location>
        <begin position="23"/>
        <end position="87"/>
    </location>
</feature>
<reference evidence="2" key="3">
    <citation type="submission" date="2023-05" db="EMBL/GenBank/DDBJ databases">
        <authorList>
            <person name="Smith C.H."/>
        </authorList>
    </citation>
    <scope>NUCLEOTIDE SEQUENCE</scope>
    <source>
        <strain evidence="2">CHS0354</strain>
        <tissue evidence="2">Mantle</tissue>
    </source>
</reference>
<sequence>MKSLPSLYTRILLLLLHNYSYADNLWDCYHWTAQDKDLINARGDAGNYRAERKVCETIRGHLFTGGEDSLAPGCGTCWCCRKPGMLS</sequence>
<organism evidence="2 3">
    <name type="scientific">Potamilus streckersoni</name>
    <dbReference type="NCBI Taxonomy" id="2493646"/>
    <lineage>
        <taxon>Eukaryota</taxon>
        <taxon>Metazoa</taxon>
        <taxon>Spiralia</taxon>
        <taxon>Lophotrochozoa</taxon>
        <taxon>Mollusca</taxon>
        <taxon>Bivalvia</taxon>
        <taxon>Autobranchia</taxon>
        <taxon>Heteroconchia</taxon>
        <taxon>Palaeoheterodonta</taxon>
        <taxon>Unionida</taxon>
        <taxon>Unionoidea</taxon>
        <taxon>Unionidae</taxon>
        <taxon>Ambleminae</taxon>
        <taxon>Lampsilini</taxon>
        <taxon>Potamilus</taxon>
    </lineage>
</organism>
<keyword evidence="3" id="KW-1185">Reference proteome</keyword>
<evidence type="ECO:0000313" key="2">
    <source>
        <dbReference type="EMBL" id="KAK3600651.1"/>
    </source>
</evidence>
<comment type="caution">
    <text evidence="2">The sequence shown here is derived from an EMBL/GenBank/DDBJ whole genome shotgun (WGS) entry which is preliminary data.</text>
</comment>
<proteinExistence type="predicted"/>
<dbReference type="Proteomes" id="UP001195483">
    <property type="component" value="Unassembled WGS sequence"/>
</dbReference>
<gene>
    <name evidence="2" type="ORF">CHS0354_031564</name>
</gene>
<dbReference type="EMBL" id="JAEAOA010001886">
    <property type="protein sequence ID" value="KAK3600651.1"/>
    <property type="molecule type" value="Genomic_DNA"/>
</dbReference>
<protein>
    <recommendedName>
        <fullName evidence="4">Secreted protein</fullName>
    </recommendedName>
</protein>
<evidence type="ECO:0000313" key="3">
    <source>
        <dbReference type="Proteomes" id="UP001195483"/>
    </source>
</evidence>